<reference evidence="1 2" key="1">
    <citation type="submission" date="2018-05" db="EMBL/GenBank/DDBJ databases">
        <title>Genome sequencing of Flavobacterium sp. HYN0056.</title>
        <authorList>
            <person name="Yi H."/>
            <person name="Baek C."/>
        </authorList>
    </citation>
    <scope>NUCLEOTIDE SEQUENCE [LARGE SCALE GENOMIC DNA]</scope>
    <source>
        <strain evidence="1 2">HYN0056</strain>
    </source>
</reference>
<sequence>MEKENLNRNRIAAVRFTAAEYNLLVKRFKATTCRQMSEYLRKCLLNRPSTVNYRNESMDEIMLEIIRLRKDLNGIANNFNQAVKKLHTLRQIPEFSNWITDTENQRSELLGKVEIIQHCIEKAAGKWLQ</sequence>
<accession>A0A2S1YQS3</accession>
<organism evidence="1 2">
    <name type="scientific">Flavobacterium crocinum</name>
    <dbReference type="NCBI Taxonomy" id="2183896"/>
    <lineage>
        <taxon>Bacteria</taxon>
        <taxon>Pseudomonadati</taxon>
        <taxon>Bacteroidota</taxon>
        <taxon>Flavobacteriia</taxon>
        <taxon>Flavobacteriales</taxon>
        <taxon>Flavobacteriaceae</taxon>
        <taxon>Flavobacterium</taxon>
    </lineage>
</organism>
<gene>
    <name evidence="1" type="ORF">HYN56_19935</name>
</gene>
<dbReference type="EMBL" id="CP029255">
    <property type="protein sequence ID" value="AWK06373.1"/>
    <property type="molecule type" value="Genomic_DNA"/>
</dbReference>
<dbReference type="Proteomes" id="UP000245250">
    <property type="component" value="Chromosome"/>
</dbReference>
<dbReference type="AlphaFoldDB" id="A0A2S1YQS3"/>
<dbReference type="InterPro" id="IPR053842">
    <property type="entry name" value="NikA-like"/>
</dbReference>
<protein>
    <submittedName>
        <fullName evidence="1">Plasmid mobilization relaxosome protein MobC</fullName>
    </submittedName>
</protein>
<evidence type="ECO:0000313" key="2">
    <source>
        <dbReference type="Proteomes" id="UP000245250"/>
    </source>
</evidence>
<name>A0A2S1YQS3_9FLAO</name>
<dbReference type="RefSeq" id="WP_109193790.1">
    <property type="nucleotide sequence ID" value="NZ_CP029255.1"/>
</dbReference>
<evidence type="ECO:0000313" key="1">
    <source>
        <dbReference type="EMBL" id="AWK06373.1"/>
    </source>
</evidence>
<dbReference type="KEGG" id="fcr:HYN56_19935"/>
<dbReference type="Pfam" id="PF21983">
    <property type="entry name" value="NikA-like"/>
    <property type="match status" value="1"/>
</dbReference>
<proteinExistence type="predicted"/>
<keyword evidence="2" id="KW-1185">Reference proteome</keyword>
<dbReference type="OrthoDB" id="950459at2"/>